<sequence length="36" mass="3937">MNRAQTETSSIACTYLTSCIRSPFPEECTLDQVIGA</sequence>
<name>A0A0A9ELH0_ARUDO</name>
<protein>
    <submittedName>
        <fullName evidence="1">Uncharacterized protein</fullName>
    </submittedName>
</protein>
<reference evidence="1" key="2">
    <citation type="journal article" date="2015" name="Data Brief">
        <title>Shoot transcriptome of the giant reed, Arundo donax.</title>
        <authorList>
            <person name="Barrero R.A."/>
            <person name="Guerrero F.D."/>
            <person name="Moolhuijzen P."/>
            <person name="Goolsby J.A."/>
            <person name="Tidwell J."/>
            <person name="Bellgard S.E."/>
            <person name="Bellgard M.I."/>
        </authorList>
    </citation>
    <scope>NUCLEOTIDE SEQUENCE</scope>
    <source>
        <tissue evidence="1">Shoot tissue taken approximately 20 cm above the soil surface</tissue>
    </source>
</reference>
<reference evidence="1" key="1">
    <citation type="submission" date="2014-09" db="EMBL/GenBank/DDBJ databases">
        <authorList>
            <person name="Magalhaes I.L.F."/>
            <person name="Oliveira U."/>
            <person name="Santos F.R."/>
            <person name="Vidigal T.H.D.A."/>
            <person name="Brescovit A.D."/>
            <person name="Santos A.J."/>
        </authorList>
    </citation>
    <scope>NUCLEOTIDE SEQUENCE</scope>
    <source>
        <tissue evidence="1">Shoot tissue taken approximately 20 cm above the soil surface</tissue>
    </source>
</reference>
<dbReference type="AlphaFoldDB" id="A0A0A9ELH0"/>
<proteinExistence type="predicted"/>
<evidence type="ECO:0000313" key="1">
    <source>
        <dbReference type="EMBL" id="JAD98670.1"/>
    </source>
</evidence>
<organism evidence="1">
    <name type="scientific">Arundo donax</name>
    <name type="common">Giant reed</name>
    <name type="synonym">Donax arundinaceus</name>
    <dbReference type="NCBI Taxonomy" id="35708"/>
    <lineage>
        <taxon>Eukaryota</taxon>
        <taxon>Viridiplantae</taxon>
        <taxon>Streptophyta</taxon>
        <taxon>Embryophyta</taxon>
        <taxon>Tracheophyta</taxon>
        <taxon>Spermatophyta</taxon>
        <taxon>Magnoliopsida</taxon>
        <taxon>Liliopsida</taxon>
        <taxon>Poales</taxon>
        <taxon>Poaceae</taxon>
        <taxon>PACMAD clade</taxon>
        <taxon>Arundinoideae</taxon>
        <taxon>Arundineae</taxon>
        <taxon>Arundo</taxon>
    </lineage>
</organism>
<dbReference type="EMBL" id="GBRH01199225">
    <property type="protein sequence ID" value="JAD98670.1"/>
    <property type="molecule type" value="Transcribed_RNA"/>
</dbReference>
<accession>A0A0A9ELH0</accession>